<evidence type="ECO:0000313" key="2">
    <source>
        <dbReference type="Proteomes" id="UP000199448"/>
    </source>
</evidence>
<protein>
    <submittedName>
        <fullName evidence="1">Uncharacterized protein</fullName>
    </submittedName>
</protein>
<reference evidence="1 2" key="1">
    <citation type="submission" date="2016-10" db="EMBL/GenBank/DDBJ databases">
        <authorList>
            <person name="de Groot N.N."/>
        </authorList>
    </citation>
    <scope>NUCLEOTIDE SEQUENCE [LARGE SCALE GENOMIC DNA]</scope>
    <source>
        <strain evidence="1 2">DSM 23553</strain>
    </source>
</reference>
<dbReference type="OrthoDB" id="1366221at2"/>
<dbReference type="STRING" id="390640.SAMN04488034_101803"/>
<sequence>MNEKQLAEILKYSSPTALYIVTWNNLLKLLFCPFKVLVKHHIGDLKEGEEVVVESVKVTSDLTTVFIVGGRAYFYNHFEILDD</sequence>
<evidence type="ECO:0000313" key="1">
    <source>
        <dbReference type="EMBL" id="SEE54207.1"/>
    </source>
</evidence>
<dbReference type="Proteomes" id="UP000199448">
    <property type="component" value="Unassembled WGS sequence"/>
</dbReference>
<gene>
    <name evidence="1" type="ORF">SAMN04488034_101803</name>
</gene>
<proteinExistence type="predicted"/>
<dbReference type="EMBL" id="FNUG01000001">
    <property type="protein sequence ID" value="SEE54207.1"/>
    <property type="molecule type" value="Genomic_DNA"/>
</dbReference>
<accession>A0A1H5JPS1</accession>
<name>A0A1H5JPS1_9FLAO</name>
<dbReference type="AlphaFoldDB" id="A0A1H5JPS1"/>
<organism evidence="1 2">
    <name type="scientific">Salinimicrobium catena</name>
    <dbReference type="NCBI Taxonomy" id="390640"/>
    <lineage>
        <taxon>Bacteria</taxon>
        <taxon>Pseudomonadati</taxon>
        <taxon>Bacteroidota</taxon>
        <taxon>Flavobacteriia</taxon>
        <taxon>Flavobacteriales</taxon>
        <taxon>Flavobacteriaceae</taxon>
        <taxon>Salinimicrobium</taxon>
    </lineage>
</organism>
<keyword evidence="2" id="KW-1185">Reference proteome</keyword>